<accession>A0A8T3BBU4</accession>
<protein>
    <recommendedName>
        <fullName evidence="3">SHSP domain-containing protein</fullName>
    </recommendedName>
</protein>
<evidence type="ECO:0000313" key="1">
    <source>
        <dbReference type="EMBL" id="KAI0504966.1"/>
    </source>
</evidence>
<keyword evidence="2" id="KW-1185">Reference proteome</keyword>
<sequence>MSHKTALEIRTDDDDQSQKWLLPLSEDVFSSYLSQAGEIAQKVFGEGSLFSPLLFGKFFDPADAFPLWDFDPELLLSRLHSSSKISVDWSEIDDKYIFRAELPVGARSVEVALCGDKENLIEISGIWNVGNPTGRDWKIRKWWEYGFVRRLEVADDADCRKMEASINNDNGTLEIIIPKSL</sequence>
<dbReference type="InterPro" id="IPR008978">
    <property type="entry name" value="HSP20-like_chaperone"/>
</dbReference>
<dbReference type="Proteomes" id="UP000829196">
    <property type="component" value="Unassembled WGS sequence"/>
</dbReference>
<dbReference type="PANTHER" id="PTHR47838:SF1">
    <property type="entry name" value="21.7 KDA CLASS VI HEAT SHOCK PROTEIN"/>
    <property type="match status" value="1"/>
</dbReference>
<dbReference type="AlphaFoldDB" id="A0A8T3BBU4"/>
<proteinExistence type="predicted"/>
<dbReference type="EMBL" id="JAGYWB010000011">
    <property type="protein sequence ID" value="KAI0504966.1"/>
    <property type="molecule type" value="Genomic_DNA"/>
</dbReference>
<evidence type="ECO:0000313" key="2">
    <source>
        <dbReference type="Proteomes" id="UP000829196"/>
    </source>
</evidence>
<dbReference type="SMR" id="A0A8T3BBU4"/>
<dbReference type="SUPFAM" id="SSF49764">
    <property type="entry name" value="HSP20-like chaperones"/>
    <property type="match status" value="1"/>
</dbReference>
<dbReference type="PANTHER" id="PTHR47838">
    <property type="entry name" value="21.7 KDA CLASS VI HEAT SHOCK PROTEIN"/>
    <property type="match status" value="1"/>
</dbReference>
<organism evidence="1 2">
    <name type="scientific">Dendrobium nobile</name>
    <name type="common">Orchid</name>
    <dbReference type="NCBI Taxonomy" id="94219"/>
    <lineage>
        <taxon>Eukaryota</taxon>
        <taxon>Viridiplantae</taxon>
        <taxon>Streptophyta</taxon>
        <taxon>Embryophyta</taxon>
        <taxon>Tracheophyta</taxon>
        <taxon>Spermatophyta</taxon>
        <taxon>Magnoliopsida</taxon>
        <taxon>Liliopsida</taxon>
        <taxon>Asparagales</taxon>
        <taxon>Orchidaceae</taxon>
        <taxon>Epidendroideae</taxon>
        <taxon>Malaxideae</taxon>
        <taxon>Dendrobiinae</taxon>
        <taxon>Dendrobium</taxon>
    </lineage>
</organism>
<dbReference type="OrthoDB" id="1431247at2759"/>
<evidence type="ECO:0008006" key="3">
    <source>
        <dbReference type="Google" id="ProtNLM"/>
    </source>
</evidence>
<reference evidence="1" key="1">
    <citation type="journal article" date="2022" name="Front. Genet.">
        <title>Chromosome-Scale Assembly of the Dendrobium nobile Genome Provides Insights Into the Molecular Mechanism of the Biosynthesis of the Medicinal Active Ingredient of Dendrobium.</title>
        <authorList>
            <person name="Xu Q."/>
            <person name="Niu S.-C."/>
            <person name="Li K.-L."/>
            <person name="Zheng P.-J."/>
            <person name="Zhang X.-J."/>
            <person name="Jia Y."/>
            <person name="Liu Y."/>
            <person name="Niu Y.-X."/>
            <person name="Yu L.-H."/>
            <person name="Chen D.-F."/>
            <person name="Zhang G.-Q."/>
        </authorList>
    </citation>
    <scope>NUCLEOTIDE SEQUENCE</scope>
    <source>
        <tissue evidence="1">Leaf</tissue>
    </source>
</reference>
<dbReference type="Gene3D" id="2.60.40.790">
    <property type="match status" value="1"/>
</dbReference>
<comment type="caution">
    <text evidence="1">The sequence shown here is derived from an EMBL/GenBank/DDBJ whole genome shotgun (WGS) entry which is preliminary data.</text>
</comment>
<gene>
    <name evidence="1" type="ORF">KFK09_015923</name>
</gene>
<name>A0A8T3BBU4_DENNO</name>